<proteinExistence type="predicted"/>
<sequence>MATILPYEKKIHKQLVSDYKKELRNFLLTSRFNNSTWAENENFRSTHPKYNCVYCSPEPITRNIPFEAVLFILEMNNDTNKIMGIGMVRNHPQINSHYVYENGNYNRYVYIGKNRIDRNEMSEEEEKIMQVFDILCFKGNQHMKRGQGLKSFPIDMLYRCSKKIDLVKFIGNMFKTRLASKNI</sequence>
<dbReference type="EMBL" id="MN740432">
    <property type="protein sequence ID" value="QHU06363.1"/>
    <property type="molecule type" value="Genomic_DNA"/>
</dbReference>
<dbReference type="AlphaFoldDB" id="A0A6C0JLX7"/>
<reference evidence="1" key="1">
    <citation type="journal article" date="2020" name="Nature">
        <title>Giant virus diversity and host interactions through global metagenomics.</title>
        <authorList>
            <person name="Schulz F."/>
            <person name="Roux S."/>
            <person name="Paez-Espino D."/>
            <person name="Jungbluth S."/>
            <person name="Walsh D.A."/>
            <person name="Denef V.J."/>
            <person name="McMahon K.D."/>
            <person name="Konstantinidis K.T."/>
            <person name="Eloe-Fadrosh E.A."/>
            <person name="Kyrpides N.C."/>
            <person name="Woyke T."/>
        </authorList>
    </citation>
    <scope>NUCLEOTIDE SEQUENCE</scope>
    <source>
        <strain evidence="1">GVMAG-M-3300027747-57</strain>
    </source>
</reference>
<protein>
    <submittedName>
        <fullName evidence="1">Uncharacterized protein</fullName>
    </submittedName>
</protein>
<accession>A0A6C0JLX7</accession>
<name>A0A6C0JLX7_9ZZZZ</name>
<organism evidence="1">
    <name type="scientific">viral metagenome</name>
    <dbReference type="NCBI Taxonomy" id="1070528"/>
    <lineage>
        <taxon>unclassified sequences</taxon>
        <taxon>metagenomes</taxon>
        <taxon>organismal metagenomes</taxon>
    </lineage>
</organism>
<evidence type="ECO:0000313" key="1">
    <source>
        <dbReference type="EMBL" id="QHU06363.1"/>
    </source>
</evidence>